<dbReference type="GO" id="GO:0051920">
    <property type="term" value="F:peroxiredoxin activity"/>
    <property type="evidence" value="ECO:0007669"/>
    <property type="project" value="InterPro"/>
</dbReference>
<dbReference type="Gene3D" id="1.20.1290.10">
    <property type="entry name" value="AhpD-like"/>
    <property type="match status" value="1"/>
</dbReference>
<dbReference type="EMBL" id="NNSR01000063">
    <property type="protein sequence ID" value="PKD28285.1"/>
    <property type="molecule type" value="Genomic_DNA"/>
</dbReference>
<sequence length="107" mass="12090">MVKQTAGRDKLGEFAPKFAEINDDVLFGEVWSREDKLSLRDRSLVTVVALMSQGLVDSSFKYHLMSAKNNGITKEEIAEIITHSAFYAGWSKAWAAFNMAKEVWTEE</sequence>
<dbReference type="PANTHER" id="PTHR33570">
    <property type="entry name" value="4-CARBOXYMUCONOLACTONE DECARBOXYLASE FAMILY PROTEIN"/>
    <property type="match status" value="1"/>
</dbReference>
<dbReference type="RefSeq" id="WP_015524011.1">
    <property type="nucleotide sequence ID" value="NZ_CABMMZ010000063.1"/>
</dbReference>
<dbReference type="AlphaFoldDB" id="A0A2N0UTL7"/>
<dbReference type="Proteomes" id="UP000233425">
    <property type="component" value="Unassembled WGS sequence"/>
</dbReference>
<comment type="caution">
    <text evidence="1">The sequence shown here is derived from an EMBL/GenBank/DDBJ whole genome shotgun (WGS) entry which is preliminary data.</text>
</comment>
<dbReference type="SUPFAM" id="SSF69118">
    <property type="entry name" value="AhpD-like"/>
    <property type="match status" value="1"/>
</dbReference>
<dbReference type="InterPro" id="IPR029032">
    <property type="entry name" value="AhpD-like"/>
</dbReference>
<dbReference type="PANTHER" id="PTHR33570:SF9">
    <property type="entry name" value="BLL4600 PROTEIN"/>
    <property type="match status" value="1"/>
</dbReference>
<reference evidence="1" key="1">
    <citation type="journal article" date="2018" name="Environ. Microbiol.">
        <title>Sporulation capability and amylosome conservation among diverse human colonic and rumen isolates of the keystone starch-degrader Ruminococcus bromii.</title>
        <authorList>
            <person name="Mukhopadhya I."/>
            <person name="Morais S."/>
            <person name="Laverde-Gomez J."/>
            <person name="Sheridan P.O."/>
            <person name="Walker A.W."/>
            <person name="Kelly W."/>
            <person name="Klieve A.V."/>
            <person name="Ouwerkerk D."/>
            <person name="Duncan S.H."/>
            <person name="Louis P."/>
            <person name="Koropatkin N."/>
            <person name="Cockburn D."/>
            <person name="Kibler R."/>
            <person name="Cooper P.J."/>
            <person name="Sandoval C."/>
            <person name="Crost E."/>
            <person name="Juge N."/>
            <person name="Bayer E.A."/>
            <person name="Flint H.J."/>
        </authorList>
    </citation>
    <scope>NUCLEOTIDE SEQUENCE [LARGE SCALE GENOMIC DNA]</scope>
    <source>
        <strain evidence="1">ATCC 27255</strain>
    </source>
</reference>
<accession>A0A2N0UTL7</accession>
<dbReference type="Pfam" id="PF02627">
    <property type="entry name" value="CMD"/>
    <property type="match status" value="1"/>
</dbReference>
<keyword evidence="2" id="KW-1185">Reference proteome</keyword>
<name>A0A2N0UTL7_9FIRM</name>
<gene>
    <name evidence="1" type="ORF">RBATCC27255_01339</name>
</gene>
<dbReference type="InterPro" id="IPR003779">
    <property type="entry name" value="CMD-like"/>
</dbReference>
<evidence type="ECO:0000313" key="1">
    <source>
        <dbReference type="EMBL" id="PKD28285.1"/>
    </source>
</evidence>
<organism evidence="1 2">
    <name type="scientific">Ruminococcus bromii</name>
    <dbReference type="NCBI Taxonomy" id="40518"/>
    <lineage>
        <taxon>Bacteria</taxon>
        <taxon>Bacillati</taxon>
        <taxon>Bacillota</taxon>
        <taxon>Clostridia</taxon>
        <taxon>Eubacteriales</taxon>
        <taxon>Oscillospiraceae</taxon>
        <taxon>Ruminococcus</taxon>
    </lineage>
</organism>
<evidence type="ECO:0000313" key="2">
    <source>
        <dbReference type="Proteomes" id="UP000233425"/>
    </source>
</evidence>
<protein>
    <submittedName>
        <fullName evidence="1">4-carboxymuconolactone decarboxylase</fullName>
    </submittedName>
</protein>
<proteinExistence type="predicted"/>
<dbReference type="InterPro" id="IPR052512">
    <property type="entry name" value="4CMD/NDH-1_regulator"/>
</dbReference>